<sequence>MLTSDYRESGLSLRAIASVTGHDTKTIQSDLRSRVGISHTRNTTNRKEHP</sequence>
<dbReference type="KEGG" id="mxe:MYXE_30720"/>
<feature type="region of interest" description="Disordered" evidence="1">
    <location>
        <begin position="20"/>
        <end position="50"/>
    </location>
</feature>
<evidence type="ECO:0000313" key="3">
    <source>
        <dbReference type="Proteomes" id="UP000464624"/>
    </source>
</evidence>
<protein>
    <submittedName>
        <fullName evidence="2">Uncharacterized protein</fullName>
    </submittedName>
</protein>
<proteinExistence type="predicted"/>
<dbReference type="EMBL" id="AP022314">
    <property type="protein sequence ID" value="BBU23282.1"/>
    <property type="molecule type" value="Genomic_DNA"/>
</dbReference>
<name>A0AAD1H2R3_MYCXE</name>
<reference evidence="2 3" key="1">
    <citation type="submission" date="2019-12" db="EMBL/GenBank/DDBJ databases">
        <title>Complete genome sequence of Mycolicibacterium xenopi str. JCM15661T.</title>
        <authorList>
            <person name="Yoshida M."/>
            <person name="Fukano H."/>
            <person name="Asakura T."/>
            <person name="Hoshino Y."/>
        </authorList>
    </citation>
    <scope>NUCLEOTIDE SEQUENCE [LARGE SCALE GENOMIC DNA]</scope>
    <source>
        <strain evidence="2 3">JCM 15661T</strain>
    </source>
</reference>
<gene>
    <name evidence="2" type="ORF">MYXE_30720</name>
</gene>
<accession>A0AAD1H2R3</accession>
<dbReference type="Proteomes" id="UP000464624">
    <property type="component" value="Chromosome"/>
</dbReference>
<dbReference type="AlphaFoldDB" id="A0AAD1H2R3"/>
<evidence type="ECO:0000313" key="2">
    <source>
        <dbReference type="EMBL" id="BBU23282.1"/>
    </source>
</evidence>
<organism evidence="2 3">
    <name type="scientific">Mycobacterium xenopi</name>
    <dbReference type="NCBI Taxonomy" id="1789"/>
    <lineage>
        <taxon>Bacteria</taxon>
        <taxon>Bacillati</taxon>
        <taxon>Actinomycetota</taxon>
        <taxon>Actinomycetes</taxon>
        <taxon>Mycobacteriales</taxon>
        <taxon>Mycobacteriaceae</taxon>
        <taxon>Mycobacterium</taxon>
    </lineage>
</organism>
<evidence type="ECO:0000256" key="1">
    <source>
        <dbReference type="SAM" id="MobiDB-lite"/>
    </source>
</evidence>